<name>A0A5N6LS05_9ASTR</name>
<evidence type="ECO:0000313" key="1">
    <source>
        <dbReference type="EMBL" id="KAD2804397.1"/>
    </source>
</evidence>
<gene>
    <name evidence="1" type="ORF">E3N88_37774</name>
</gene>
<accession>A0A5N6LS05</accession>
<comment type="caution">
    <text evidence="1">The sequence shown here is derived from an EMBL/GenBank/DDBJ whole genome shotgun (WGS) entry which is preliminary data.</text>
</comment>
<dbReference type="Proteomes" id="UP000326396">
    <property type="component" value="Linkage Group LG8"/>
</dbReference>
<organism evidence="1 2">
    <name type="scientific">Mikania micrantha</name>
    <name type="common">bitter vine</name>
    <dbReference type="NCBI Taxonomy" id="192012"/>
    <lineage>
        <taxon>Eukaryota</taxon>
        <taxon>Viridiplantae</taxon>
        <taxon>Streptophyta</taxon>
        <taxon>Embryophyta</taxon>
        <taxon>Tracheophyta</taxon>
        <taxon>Spermatophyta</taxon>
        <taxon>Magnoliopsida</taxon>
        <taxon>eudicotyledons</taxon>
        <taxon>Gunneridae</taxon>
        <taxon>Pentapetalae</taxon>
        <taxon>asterids</taxon>
        <taxon>campanulids</taxon>
        <taxon>Asterales</taxon>
        <taxon>Asteraceae</taxon>
        <taxon>Asteroideae</taxon>
        <taxon>Heliantheae alliance</taxon>
        <taxon>Eupatorieae</taxon>
        <taxon>Mikania</taxon>
    </lineage>
</organism>
<protein>
    <submittedName>
        <fullName evidence="1">Uncharacterized protein</fullName>
    </submittedName>
</protein>
<evidence type="ECO:0000313" key="2">
    <source>
        <dbReference type="Proteomes" id="UP000326396"/>
    </source>
</evidence>
<proteinExistence type="predicted"/>
<keyword evidence="2" id="KW-1185">Reference proteome</keyword>
<sequence length="141" mass="15880">MLRATLAAKTPLGVKEKEVMDNAATQAFELCAWKELAHEEGERIGGDDDDFSLSLWFKTIILSYCLIIHDDVISYEIIIYEALAVPSPNLTVLSPQLCWLCQTNSKSYKGSEKENYSFLKPLFLMAKESVRIRDMSSPGKV</sequence>
<dbReference type="AlphaFoldDB" id="A0A5N6LS05"/>
<reference evidence="1 2" key="1">
    <citation type="submission" date="2019-05" db="EMBL/GenBank/DDBJ databases">
        <title>Mikania micrantha, genome provides insights into the molecular mechanism of rapid growth.</title>
        <authorList>
            <person name="Liu B."/>
        </authorList>
    </citation>
    <scope>NUCLEOTIDE SEQUENCE [LARGE SCALE GENOMIC DNA]</scope>
    <source>
        <strain evidence="1">NLD-2019</strain>
        <tissue evidence="1">Leaf</tissue>
    </source>
</reference>
<dbReference type="EMBL" id="SZYD01000018">
    <property type="protein sequence ID" value="KAD2804397.1"/>
    <property type="molecule type" value="Genomic_DNA"/>
</dbReference>